<evidence type="ECO:0000313" key="1">
    <source>
        <dbReference type="EMBL" id="KAF2141523.1"/>
    </source>
</evidence>
<protein>
    <submittedName>
        <fullName evidence="1">Uncharacterized protein</fullName>
    </submittedName>
</protein>
<dbReference type="GeneID" id="54304130"/>
<name>A0A6A6BDR7_9PEZI</name>
<keyword evidence="2" id="KW-1185">Reference proteome</keyword>
<sequence length="129" mass="14682">MLQLLVFRWHFSCCFVVRISLSFSQHQHTRMHAYHMDVGVHGFACFVSLGASRDGVLFCSVQAFLFYYALFYSVWIKLFFPPSPPVAPLSRSLYHQPVRVPVAEAYLRRVAGDTFDERGGKEDGGSCLV</sequence>
<dbReference type="RefSeq" id="XP_033397236.1">
    <property type="nucleotide sequence ID" value="XM_033546624.1"/>
</dbReference>
<evidence type="ECO:0000313" key="2">
    <source>
        <dbReference type="Proteomes" id="UP000799438"/>
    </source>
</evidence>
<dbReference type="AlphaFoldDB" id="A0A6A6BDR7"/>
<gene>
    <name evidence="1" type="ORF">K452DRAFT_40607</name>
</gene>
<dbReference type="Proteomes" id="UP000799438">
    <property type="component" value="Unassembled WGS sequence"/>
</dbReference>
<reference evidence="1" key="1">
    <citation type="journal article" date="2020" name="Stud. Mycol.">
        <title>101 Dothideomycetes genomes: a test case for predicting lifestyles and emergence of pathogens.</title>
        <authorList>
            <person name="Haridas S."/>
            <person name="Albert R."/>
            <person name="Binder M."/>
            <person name="Bloem J."/>
            <person name="Labutti K."/>
            <person name="Salamov A."/>
            <person name="Andreopoulos B."/>
            <person name="Baker S."/>
            <person name="Barry K."/>
            <person name="Bills G."/>
            <person name="Bluhm B."/>
            <person name="Cannon C."/>
            <person name="Castanera R."/>
            <person name="Culley D."/>
            <person name="Daum C."/>
            <person name="Ezra D."/>
            <person name="Gonzalez J."/>
            <person name="Henrissat B."/>
            <person name="Kuo A."/>
            <person name="Liang C."/>
            <person name="Lipzen A."/>
            <person name="Lutzoni F."/>
            <person name="Magnuson J."/>
            <person name="Mondo S."/>
            <person name="Nolan M."/>
            <person name="Ohm R."/>
            <person name="Pangilinan J."/>
            <person name="Park H.-J."/>
            <person name="Ramirez L."/>
            <person name="Alfaro M."/>
            <person name="Sun H."/>
            <person name="Tritt A."/>
            <person name="Yoshinaga Y."/>
            <person name="Zwiers L.-H."/>
            <person name="Turgeon B."/>
            <person name="Goodwin S."/>
            <person name="Spatafora J."/>
            <person name="Crous P."/>
            <person name="Grigoriev I."/>
        </authorList>
    </citation>
    <scope>NUCLEOTIDE SEQUENCE</scope>
    <source>
        <strain evidence="1">CBS 121167</strain>
    </source>
</reference>
<dbReference type="EMBL" id="ML995487">
    <property type="protein sequence ID" value="KAF2141523.1"/>
    <property type="molecule type" value="Genomic_DNA"/>
</dbReference>
<proteinExistence type="predicted"/>
<organism evidence="1 2">
    <name type="scientific">Aplosporella prunicola CBS 121167</name>
    <dbReference type="NCBI Taxonomy" id="1176127"/>
    <lineage>
        <taxon>Eukaryota</taxon>
        <taxon>Fungi</taxon>
        <taxon>Dikarya</taxon>
        <taxon>Ascomycota</taxon>
        <taxon>Pezizomycotina</taxon>
        <taxon>Dothideomycetes</taxon>
        <taxon>Dothideomycetes incertae sedis</taxon>
        <taxon>Botryosphaeriales</taxon>
        <taxon>Aplosporellaceae</taxon>
        <taxon>Aplosporella</taxon>
    </lineage>
</organism>
<accession>A0A6A6BDR7</accession>